<dbReference type="EMBL" id="CP104064">
    <property type="protein sequence ID" value="WAH37653.1"/>
    <property type="molecule type" value="Genomic_DNA"/>
</dbReference>
<protein>
    <submittedName>
        <fullName evidence="3">PhzF family phenazine biosynthesis protein</fullName>
    </submittedName>
</protein>
<dbReference type="Gene3D" id="3.10.310.10">
    <property type="entry name" value="Diaminopimelate Epimerase, Chain A, domain 1"/>
    <property type="match status" value="2"/>
</dbReference>
<dbReference type="SUPFAM" id="SSF54506">
    <property type="entry name" value="Diaminopimelate epimerase-like"/>
    <property type="match status" value="1"/>
</dbReference>
<gene>
    <name evidence="3" type="ORF">NZD86_03745</name>
</gene>
<evidence type="ECO:0000313" key="4">
    <source>
        <dbReference type="Proteomes" id="UP001164803"/>
    </source>
</evidence>
<organism evidence="3 4">
    <name type="scientific">Alicyclobacillus dauci</name>
    <dbReference type="NCBI Taxonomy" id="1475485"/>
    <lineage>
        <taxon>Bacteria</taxon>
        <taxon>Bacillati</taxon>
        <taxon>Bacillota</taxon>
        <taxon>Bacilli</taxon>
        <taxon>Bacillales</taxon>
        <taxon>Alicyclobacillaceae</taxon>
        <taxon>Alicyclobacillus</taxon>
    </lineage>
</organism>
<dbReference type="PANTHER" id="PTHR13774:SF39">
    <property type="entry name" value="BIOSYNTHESIS PROTEIN, PUTATIVE-RELATED"/>
    <property type="match status" value="1"/>
</dbReference>
<evidence type="ECO:0000313" key="3">
    <source>
        <dbReference type="EMBL" id="WAH37653.1"/>
    </source>
</evidence>
<name>A0ABY6Z554_9BACL</name>
<accession>A0ABY6Z554</accession>
<dbReference type="RefSeq" id="WP_268045165.1">
    <property type="nucleotide sequence ID" value="NZ_CP104064.1"/>
</dbReference>
<dbReference type="NCBIfam" id="TIGR00654">
    <property type="entry name" value="PhzF_family"/>
    <property type="match status" value="1"/>
</dbReference>
<reference evidence="3" key="1">
    <citation type="submission" date="2022-08" db="EMBL/GenBank/DDBJ databases">
        <title>Alicyclobacillus dauci DSM2870, complete genome.</title>
        <authorList>
            <person name="Wang Q."/>
            <person name="Cai R."/>
            <person name="Wang Z."/>
        </authorList>
    </citation>
    <scope>NUCLEOTIDE SEQUENCE</scope>
    <source>
        <strain evidence="3">DSM 28700</strain>
    </source>
</reference>
<keyword evidence="2" id="KW-0413">Isomerase</keyword>
<dbReference type="InterPro" id="IPR003719">
    <property type="entry name" value="Phenazine_PhzF-like"/>
</dbReference>
<comment type="similarity">
    <text evidence="1">Belongs to the PhzF family.</text>
</comment>
<evidence type="ECO:0000256" key="1">
    <source>
        <dbReference type="ARBA" id="ARBA00008270"/>
    </source>
</evidence>
<dbReference type="Pfam" id="PF02567">
    <property type="entry name" value="PhzC-PhzF"/>
    <property type="match status" value="1"/>
</dbReference>
<proteinExistence type="inferred from homology"/>
<dbReference type="PANTHER" id="PTHR13774">
    <property type="entry name" value="PHENAZINE BIOSYNTHESIS PROTEIN"/>
    <property type="match status" value="1"/>
</dbReference>
<keyword evidence="4" id="KW-1185">Reference proteome</keyword>
<dbReference type="Proteomes" id="UP001164803">
    <property type="component" value="Chromosome"/>
</dbReference>
<evidence type="ECO:0000256" key="2">
    <source>
        <dbReference type="ARBA" id="ARBA00023235"/>
    </source>
</evidence>
<sequence>MATYTDLYQVDAFTETPFNGNPAGVVLDAGQITPDIRQKIARELNCSETAFVTQTGQTTFRFRYYTPETEVDLCGHATIATLHTLHEQSGLTGEILVNTNVGDLPMRIEADGTAWMRQAAPQYRDIDETTKSRILDSLGLTKDELDANLPFGLAFTGLWDIMLPLPTRQSVHALQPNFDALAKVSKQLGAASVHIYAFDPVDQQSTLHTRDFSPAVGVNEDPHTGTANGALGALLVHHGVLKPGQFIFEQGWSIGRPGHILVEVTPDMQVFVGGRAVTTITGRLRLS</sequence>
<dbReference type="PIRSF" id="PIRSF016184">
    <property type="entry name" value="PhzC_PhzF"/>
    <property type="match status" value="1"/>
</dbReference>